<evidence type="ECO:0000256" key="5">
    <source>
        <dbReference type="ARBA" id="ARBA00023136"/>
    </source>
</evidence>
<evidence type="ECO:0000313" key="7">
    <source>
        <dbReference type="EMBL" id="KKO19692.1"/>
    </source>
</evidence>
<feature type="transmembrane region" description="Helical" evidence="6">
    <location>
        <begin position="212"/>
        <end position="230"/>
    </location>
</feature>
<sequence length="236" mass="26332">MTSVGTIFQREVNAYFLSPIAYVVIAVFTVFSGYFFSIMLGITQESTLRYSLAYTQFILSILAPVITMRLMAEENKTGTIEPLMTAPVTDFEVVFGKFLAAWALYNVMIAPTAFYIIFLAWVGSPDYGAIIASYIGLILMGGLFTSIGLLVSAVTKNQIVAAVIGIVALLILLVIGLASTEHEGWFYNALKYIGTYDHWDTFTKGIIDTRDVIYYVSFTALLIFIVVRIVESRRWR</sequence>
<evidence type="ECO:0000256" key="2">
    <source>
        <dbReference type="ARBA" id="ARBA00022475"/>
    </source>
</evidence>
<feature type="transmembrane region" description="Helical" evidence="6">
    <location>
        <begin position="127"/>
        <end position="152"/>
    </location>
</feature>
<feature type="transmembrane region" description="Helical" evidence="6">
    <location>
        <begin position="20"/>
        <end position="42"/>
    </location>
</feature>
<dbReference type="EMBL" id="LAQJ01000169">
    <property type="protein sequence ID" value="KKO19692.1"/>
    <property type="molecule type" value="Genomic_DNA"/>
</dbReference>
<keyword evidence="5 6" id="KW-0472">Membrane</keyword>
<evidence type="ECO:0000256" key="1">
    <source>
        <dbReference type="ARBA" id="ARBA00004651"/>
    </source>
</evidence>
<keyword evidence="2" id="KW-1003">Cell membrane</keyword>
<evidence type="ECO:0000256" key="3">
    <source>
        <dbReference type="ARBA" id="ARBA00022692"/>
    </source>
</evidence>
<keyword evidence="3 6" id="KW-0812">Transmembrane</keyword>
<keyword evidence="4 6" id="KW-1133">Transmembrane helix</keyword>
<evidence type="ECO:0000256" key="4">
    <source>
        <dbReference type="ARBA" id="ARBA00022989"/>
    </source>
</evidence>
<evidence type="ECO:0000256" key="6">
    <source>
        <dbReference type="SAM" id="Phobius"/>
    </source>
</evidence>
<feature type="transmembrane region" description="Helical" evidence="6">
    <location>
        <begin position="54"/>
        <end position="72"/>
    </location>
</feature>
<dbReference type="AlphaFoldDB" id="A0A0M2UV55"/>
<organism evidence="7 8">
    <name type="scientific">Candidatus Brocadia fulgida</name>
    <dbReference type="NCBI Taxonomy" id="380242"/>
    <lineage>
        <taxon>Bacteria</taxon>
        <taxon>Pseudomonadati</taxon>
        <taxon>Planctomycetota</taxon>
        <taxon>Candidatus Brocadiia</taxon>
        <taxon>Candidatus Brocadiales</taxon>
        <taxon>Candidatus Brocadiaceae</taxon>
        <taxon>Candidatus Brocadia</taxon>
    </lineage>
</organism>
<evidence type="ECO:0000313" key="8">
    <source>
        <dbReference type="Proteomes" id="UP000034954"/>
    </source>
</evidence>
<name>A0A0M2UV55_9BACT</name>
<comment type="caution">
    <text evidence="7">The sequence shown here is derived from an EMBL/GenBank/DDBJ whole genome shotgun (WGS) entry which is preliminary data.</text>
</comment>
<dbReference type="PANTHER" id="PTHR30294:SF29">
    <property type="entry name" value="MULTIDRUG ABC TRANSPORTER PERMEASE YBHS-RELATED"/>
    <property type="match status" value="1"/>
</dbReference>
<protein>
    <submittedName>
        <fullName evidence="7">ABC transporter permease component</fullName>
    </submittedName>
</protein>
<dbReference type="PANTHER" id="PTHR30294">
    <property type="entry name" value="MEMBRANE COMPONENT OF ABC TRANSPORTER YHHJ-RELATED"/>
    <property type="match status" value="1"/>
</dbReference>
<reference evidence="7 8" key="1">
    <citation type="journal article" date="2013" name="BMC Microbiol.">
        <title>Identification of the type II cytochrome c maturation pathway in anammox bacteria by comparative genomics.</title>
        <authorList>
            <person name="Ferousi C."/>
            <person name="Speth D.R."/>
            <person name="Reimann J."/>
            <person name="Op den Camp H.J."/>
            <person name="Allen J.W."/>
            <person name="Keltjens J.T."/>
            <person name="Jetten M.S."/>
        </authorList>
    </citation>
    <scope>NUCLEOTIDE SEQUENCE [LARGE SCALE GENOMIC DNA]</scope>
    <source>
        <strain evidence="7">RU1</strain>
    </source>
</reference>
<keyword evidence="8" id="KW-1185">Reference proteome</keyword>
<accession>A0A0M2UV55</accession>
<comment type="subcellular location">
    <subcellularLocation>
        <location evidence="1">Cell membrane</location>
        <topology evidence="1">Multi-pass membrane protein</topology>
    </subcellularLocation>
</comment>
<dbReference type="Proteomes" id="UP000034954">
    <property type="component" value="Unassembled WGS sequence"/>
</dbReference>
<proteinExistence type="predicted"/>
<dbReference type="GO" id="GO:0140359">
    <property type="term" value="F:ABC-type transporter activity"/>
    <property type="evidence" value="ECO:0007669"/>
    <property type="project" value="InterPro"/>
</dbReference>
<dbReference type="GO" id="GO:0005886">
    <property type="term" value="C:plasma membrane"/>
    <property type="evidence" value="ECO:0007669"/>
    <property type="project" value="UniProtKB-SubCell"/>
</dbReference>
<dbReference type="Pfam" id="PF12679">
    <property type="entry name" value="ABC2_membrane_2"/>
    <property type="match status" value="1"/>
</dbReference>
<feature type="transmembrane region" description="Helical" evidence="6">
    <location>
        <begin position="159"/>
        <end position="178"/>
    </location>
</feature>
<gene>
    <name evidence="7" type="ORF">BROFUL_01624</name>
</gene>
<feature type="transmembrane region" description="Helical" evidence="6">
    <location>
        <begin position="93"/>
        <end position="121"/>
    </location>
</feature>
<dbReference type="InterPro" id="IPR051449">
    <property type="entry name" value="ABC-2_transporter_component"/>
</dbReference>